<protein>
    <submittedName>
        <fullName evidence="3">CU044_2847 family protein</fullName>
    </submittedName>
</protein>
<evidence type="ECO:0000313" key="3">
    <source>
        <dbReference type="EMBL" id="MDJ1137098.1"/>
    </source>
</evidence>
<dbReference type="EMBL" id="JANCPR020000051">
    <property type="protein sequence ID" value="MDJ1137098.1"/>
    <property type="molecule type" value="Genomic_DNA"/>
</dbReference>
<feature type="compositionally biased region" description="Basic and acidic residues" evidence="1">
    <location>
        <begin position="1"/>
        <end position="11"/>
    </location>
</feature>
<reference evidence="3 4" key="1">
    <citation type="submission" date="2023-05" db="EMBL/GenBank/DDBJ databases">
        <title>Streptantibioticus silvisoli sp. nov., acidotolerant actinomycetes 1 from pine litter.</title>
        <authorList>
            <person name="Swiecimska M."/>
            <person name="Golinska P."/>
            <person name="Sangal V."/>
            <person name="Wachnowicz B."/>
            <person name="Goodfellow M."/>
        </authorList>
    </citation>
    <scope>NUCLEOTIDE SEQUENCE [LARGE SCALE GENOMIC DNA]</scope>
    <source>
        <strain evidence="3 4">DSM 42109</strain>
    </source>
</reference>
<organism evidence="3 4">
    <name type="scientific">Streptomyces iconiensis</name>
    <dbReference type="NCBI Taxonomy" id="1384038"/>
    <lineage>
        <taxon>Bacteria</taxon>
        <taxon>Bacillati</taxon>
        <taxon>Actinomycetota</taxon>
        <taxon>Actinomycetes</taxon>
        <taxon>Kitasatosporales</taxon>
        <taxon>Streptomycetaceae</taxon>
        <taxon>Streptomyces</taxon>
    </lineage>
</organism>
<evidence type="ECO:0000256" key="1">
    <source>
        <dbReference type="SAM" id="MobiDB-lite"/>
    </source>
</evidence>
<evidence type="ECO:0000259" key="2">
    <source>
        <dbReference type="Pfam" id="PF19493"/>
    </source>
</evidence>
<dbReference type="RefSeq" id="WP_274041276.1">
    <property type="nucleotide sequence ID" value="NZ_JANCPR020000051.1"/>
</dbReference>
<dbReference type="InterPro" id="IPR045794">
    <property type="entry name" value="Trypco1"/>
</dbReference>
<keyword evidence="4" id="KW-1185">Reference proteome</keyword>
<name>A0ABT7A909_9ACTN</name>
<evidence type="ECO:0000313" key="4">
    <source>
        <dbReference type="Proteomes" id="UP001214441"/>
    </source>
</evidence>
<comment type="caution">
    <text evidence="3">The sequence shown here is derived from an EMBL/GenBank/DDBJ whole genome shotgun (WGS) entry which is preliminary data.</text>
</comment>
<proteinExistence type="predicted"/>
<dbReference type="Proteomes" id="UP001214441">
    <property type="component" value="Unassembled WGS sequence"/>
</dbReference>
<feature type="domain" description="Trypsin-co-occurring" evidence="2">
    <location>
        <begin position="46"/>
        <end position="139"/>
    </location>
</feature>
<dbReference type="Pfam" id="PF19493">
    <property type="entry name" value="Trypco1"/>
    <property type="match status" value="1"/>
</dbReference>
<dbReference type="NCBIfam" id="NF041216">
    <property type="entry name" value="CU044_2847_fam"/>
    <property type="match status" value="1"/>
</dbReference>
<accession>A0ABT7A909</accession>
<gene>
    <name evidence="3" type="ORF">NMN56_035180</name>
</gene>
<sequence length="146" mass="15217">MEDGTQPEHPKSQTPDAGDVGDVGGRPVVREEPVGRGVPDVRAEPVVRVETVELDARGGRQIGSRTRASSLLDDRSEEIQQAIVQASALAQDSLAGVPERGGWSVSSVEVTFGLTLAAEAGVILSKASAEASFEVTLTVERGGGQR</sequence>
<feature type="region of interest" description="Disordered" evidence="1">
    <location>
        <begin position="1"/>
        <end position="42"/>
    </location>
</feature>
<feature type="compositionally biased region" description="Basic and acidic residues" evidence="1">
    <location>
        <begin position="28"/>
        <end position="42"/>
    </location>
</feature>